<name>A0A8H3DEP2_9AGAM</name>
<protein>
    <recommendedName>
        <fullName evidence="3">Flavodoxin-like domain-containing protein</fullName>
    </recommendedName>
</protein>
<gene>
    <name evidence="4" type="ORF">RDB_LOCUS156901</name>
</gene>
<accession>A0A8H3DEP2</accession>
<proteinExistence type="inferred from homology"/>
<evidence type="ECO:0000313" key="4">
    <source>
        <dbReference type="EMBL" id="CAE6524927.1"/>
    </source>
</evidence>
<dbReference type="AlphaFoldDB" id="A0A8H3DEP2"/>
<dbReference type="PANTHER" id="PTHR30546">
    <property type="entry name" value="FLAVODOXIN-RELATED PROTEIN WRBA-RELATED"/>
    <property type="match status" value="1"/>
</dbReference>
<dbReference type="OrthoDB" id="8964853at2759"/>
<dbReference type="SUPFAM" id="SSF52218">
    <property type="entry name" value="Flavoproteins"/>
    <property type="match status" value="1"/>
</dbReference>
<dbReference type="Gene3D" id="3.40.50.360">
    <property type="match status" value="1"/>
</dbReference>
<dbReference type="Proteomes" id="UP000663853">
    <property type="component" value="Unassembled WGS sequence"/>
</dbReference>
<dbReference type="EMBL" id="CAJMXA010003891">
    <property type="protein sequence ID" value="CAE6524927.1"/>
    <property type="molecule type" value="Genomic_DNA"/>
</dbReference>
<feature type="domain" description="Flavodoxin-like" evidence="3">
    <location>
        <begin position="5"/>
        <end position="211"/>
    </location>
</feature>
<sequence length="247" mass="26337">MAVKIAVIFYSLYGHIGKLAQEVKKGIESEGVEVTLFQSRDSLYRGKSKIPTLIEIQTLTNTLLQILAKLGAPPRNTEIPTITPDDLKNFDGFAFGIPTRYGRAPAQISAFFDATGGLWATQALSKKFATVFVSTGSQNGGQETTALTTMPFFAHHGIIYVPLGYRAPELGGVKEIRGGGPFGAGTVAAGDGSRQPSEEELAVAQTHGKHFGEVVKTYKKGEAALLAPPPAKATKSPKKGFFAKLLK</sequence>
<comment type="similarity">
    <text evidence="1">Belongs to the WrbA family.</text>
</comment>
<dbReference type="PROSITE" id="PS50902">
    <property type="entry name" value="FLAVODOXIN_LIKE"/>
    <property type="match status" value="1"/>
</dbReference>
<feature type="region of interest" description="Disordered" evidence="2">
    <location>
        <begin position="228"/>
        <end position="247"/>
    </location>
</feature>
<dbReference type="Pfam" id="PF03358">
    <property type="entry name" value="FMN_red"/>
    <property type="match status" value="1"/>
</dbReference>
<dbReference type="GO" id="GO:0003955">
    <property type="term" value="F:NAD(P)H dehydrogenase (quinone) activity"/>
    <property type="evidence" value="ECO:0007669"/>
    <property type="project" value="InterPro"/>
</dbReference>
<evidence type="ECO:0000259" key="3">
    <source>
        <dbReference type="PROSITE" id="PS50902"/>
    </source>
</evidence>
<dbReference type="FunFam" id="3.40.50.360:FF:000001">
    <property type="entry name" value="NAD(P)H dehydrogenase (Quinone) FQR1-like"/>
    <property type="match status" value="1"/>
</dbReference>
<dbReference type="PANTHER" id="PTHR30546:SF23">
    <property type="entry name" value="FLAVOPROTEIN-LIKE PROTEIN YCP4-RELATED"/>
    <property type="match status" value="1"/>
</dbReference>
<comment type="caution">
    <text evidence="4">The sequence shown here is derived from an EMBL/GenBank/DDBJ whole genome shotgun (WGS) entry which is preliminary data.</text>
</comment>
<dbReference type="InterPro" id="IPR010089">
    <property type="entry name" value="Flavoprotein_WrbA-like"/>
</dbReference>
<evidence type="ECO:0000256" key="1">
    <source>
        <dbReference type="ARBA" id="ARBA00006961"/>
    </source>
</evidence>
<dbReference type="GO" id="GO:0010181">
    <property type="term" value="F:FMN binding"/>
    <property type="evidence" value="ECO:0007669"/>
    <property type="project" value="InterPro"/>
</dbReference>
<dbReference type="GO" id="GO:0016020">
    <property type="term" value="C:membrane"/>
    <property type="evidence" value="ECO:0007669"/>
    <property type="project" value="TreeGrafter"/>
</dbReference>
<evidence type="ECO:0000256" key="2">
    <source>
        <dbReference type="SAM" id="MobiDB-lite"/>
    </source>
</evidence>
<dbReference type="NCBIfam" id="NF002999">
    <property type="entry name" value="PRK03767.1"/>
    <property type="match status" value="1"/>
</dbReference>
<evidence type="ECO:0000313" key="5">
    <source>
        <dbReference type="Proteomes" id="UP000663853"/>
    </source>
</evidence>
<dbReference type="InterPro" id="IPR008254">
    <property type="entry name" value="Flavodoxin/NO_synth"/>
</dbReference>
<dbReference type="InterPro" id="IPR029039">
    <property type="entry name" value="Flavoprotein-like_sf"/>
</dbReference>
<organism evidence="4 5">
    <name type="scientific">Rhizoctonia solani</name>
    <dbReference type="NCBI Taxonomy" id="456999"/>
    <lineage>
        <taxon>Eukaryota</taxon>
        <taxon>Fungi</taxon>
        <taxon>Dikarya</taxon>
        <taxon>Basidiomycota</taxon>
        <taxon>Agaricomycotina</taxon>
        <taxon>Agaricomycetes</taxon>
        <taxon>Cantharellales</taxon>
        <taxon>Ceratobasidiaceae</taxon>
        <taxon>Rhizoctonia</taxon>
    </lineage>
</organism>
<reference evidence="4" key="1">
    <citation type="submission" date="2021-01" db="EMBL/GenBank/DDBJ databases">
        <authorList>
            <person name="Kaushik A."/>
        </authorList>
    </citation>
    <scope>NUCLEOTIDE SEQUENCE</scope>
    <source>
        <strain evidence="4">AG6-10EEA</strain>
    </source>
</reference>
<dbReference type="NCBIfam" id="TIGR01755">
    <property type="entry name" value="flav_wrbA"/>
    <property type="match status" value="1"/>
</dbReference>
<dbReference type="InterPro" id="IPR005025">
    <property type="entry name" value="FMN_Rdtase-like_dom"/>
</dbReference>